<feature type="signal peptide" evidence="1">
    <location>
        <begin position="1"/>
        <end position="30"/>
    </location>
</feature>
<accession>A0A385SVX6</accession>
<dbReference type="GO" id="GO:0030246">
    <property type="term" value="F:carbohydrate binding"/>
    <property type="evidence" value="ECO:0007669"/>
    <property type="project" value="InterPro"/>
</dbReference>
<keyword evidence="1" id="KW-0732">Signal</keyword>
<dbReference type="InterPro" id="IPR003599">
    <property type="entry name" value="Ig_sub"/>
</dbReference>
<dbReference type="NCBIfam" id="TIGR04183">
    <property type="entry name" value="Por_Secre_tail"/>
    <property type="match status" value="1"/>
</dbReference>
<dbReference type="EMBL" id="CP032382">
    <property type="protein sequence ID" value="AYB35114.1"/>
    <property type="molecule type" value="Genomic_DNA"/>
</dbReference>
<sequence length="1028" mass="108777">MTGFNAMLSARRNSCVVLGLAWLFSVQAFAQVFPTGFSRVQVASGISNPTVMAFAPDGRIFVAQQNGALRVIKNGALLTTPFIQLNVNSSGERGLIGIVLDPNFATNQFIYLYYTLPDGSRNRISRFTGNGDVAVPGSEVVLLNLDPLSSATNHNGGAMHFKNGLLYVAVGENANGANAQNLDTYLGKILRINPDGSVPAGNPFTTGTEQRRRVWAYGLRNPYTFSIQPGTGRIFINDVGQNTWEEINDATTGGLNFGWPTAEGTSTNTAFTNPVFQYPHGSGDGAGCAITGGVFFNPATTNYPAAYRGRYFFQDLCNRWINMLDLTSTTTRLPFATGLGGDALSIDVGNDGNLYYLERSTGALFKIIYTTNTAPAIVTQPTSRTVTAGQPVTFSVTATGTTPLSYQWQKNNVSIAGATGSSYTIASTQSSDAGAYRVIVSNAAGSVTSAAATLVVNAFNAPPVAQILTPAAGTLYRGGDTINFSGDATDQEDGTLPASAFTWLVDFHHDTHRHDGPPVADGVKSGSFVIPTSGEVSDNVWYRLILIVTDAAGLRDTVYRDILPQKSTISLATQPAGLQVTLDGQPMATPLSDLSVEGIQRTIGVVSPQTAGGQTYEFDHWLHGGAATQTISTPVNDVTYTAVYRLSTLRNPDNPASTVNGLNYAYYEGTFTALPNFTALTPVASGNVANVDLTPRRREDDYAFRFTGYINVPADGTYTFYTSSDDGSRLQIGTTTVVNNDGLHSTQEASGAIGLRTGKHAITIMFFEHLGGAALTTSYSGPGIAKQLIPASAFYRAATVSGTQTLEAENATLVGPTVMNDHAGFVGTGFADYQNASGDYIQWSASVPAAGSYTLTFRYALVSGARPLSVSVNGAIINASLGFPQTGSWTTWSTVSTTANLNAGTNTIRTTAIGSSGPNVDNLTIQGVSGAVAMTLASTTTDDAESSLSLYPNPATRQVFVEVNGNSAVAKLSLMNTTGKVVKSQIFSGLQEGINTLTLDVDDVTNGMYWLRLERERGSQLRSIVILK</sequence>
<feature type="domain" description="Ig-like" evidence="2">
    <location>
        <begin position="375"/>
        <end position="455"/>
    </location>
</feature>
<dbReference type="InterPro" id="IPR013783">
    <property type="entry name" value="Ig-like_fold"/>
</dbReference>
<dbReference type="KEGG" id="chk:D4L85_33035"/>
<dbReference type="InterPro" id="IPR007110">
    <property type="entry name" value="Ig-like_dom"/>
</dbReference>
<keyword evidence="6" id="KW-1185">Reference proteome</keyword>
<reference evidence="6" key="1">
    <citation type="submission" date="2018-09" db="EMBL/GenBank/DDBJ databases">
        <title>Chryseolinea sp. KIS68-18 isolated from soil.</title>
        <authorList>
            <person name="Weon H.-Y."/>
            <person name="Kwon S.-W."/>
            <person name="Lee S.A."/>
        </authorList>
    </citation>
    <scope>NUCLEOTIDE SEQUENCE [LARGE SCALE GENOMIC DNA]</scope>
    <source>
        <strain evidence="6">KIS68-18</strain>
    </source>
</reference>
<organism evidence="5 6">
    <name type="scientific">Chryseolinea soli</name>
    <dbReference type="NCBI Taxonomy" id="2321403"/>
    <lineage>
        <taxon>Bacteria</taxon>
        <taxon>Pseudomonadati</taxon>
        <taxon>Bacteroidota</taxon>
        <taxon>Cytophagia</taxon>
        <taxon>Cytophagales</taxon>
        <taxon>Fulvivirgaceae</taxon>
        <taxon>Chryseolinea</taxon>
    </lineage>
</organism>
<dbReference type="PROSITE" id="PS51820">
    <property type="entry name" value="PA14"/>
    <property type="match status" value="1"/>
</dbReference>
<evidence type="ECO:0000259" key="3">
    <source>
        <dbReference type="PROSITE" id="PS51175"/>
    </source>
</evidence>
<dbReference type="InterPro" id="IPR036179">
    <property type="entry name" value="Ig-like_dom_sf"/>
</dbReference>
<dbReference type="Pfam" id="PF03422">
    <property type="entry name" value="CBM_6"/>
    <property type="match status" value="1"/>
</dbReference>
<dbReference type="InterPro" id="IPR012938">
    <property type="entry name" value="Glc/Sorbosone_DH"/>
</dbReference>
<evidence type="ECO:0000259" key="2">
    <source>
        <dbReference type="PROSITE" id="PS50835"/>
    </source>
</evidence>
<dbReference type="InterPro" id="IPR037524">
    <property type="entry name" value="PA14/GLEYA"/>
</dbReference>
<evidence type="ECO:0000259" key="4">
    <source>
        <dbReference type="PROSITE" id="PS51820"/>
    </source>
</evidence>
<protein>
    <submittedName>
        <fullName evidence="5">Carbohydrate-binding protein</fullName>
    </submittedName>
</protein>
<dbReference type="AlphaFoldDB" id="A0A385SVX6"/>
<feature type="domain" description="CBM6" evidence="3">
    <location>
        <begin position="804"/>
        <end position="926"/>
    </location>
</feature>
<dbReference type="Gene3D" id="2.60.40.10">
    <property type="entry name" value="Immunoglobulins"/>
    <property type="match status" value="1"/>
</dbReference>
<feature type="domain" description="PA14" evidence="4">
    <location>
        <begin position="657"/>
        <end position="793"/>
    </location>
</feature>
<dbReference type="Pfam" id="PF13927">
    <property type="entry name" value="Ig_3"/>
    <property type="match status" value="1"/>
</dbReference>
<dbReference type="SUPFAM" id="SSF48726">
    <property type="entry name" value="Immunoglobulin"/>
    <property type="match status" value="1"/>
</dbReference>
<dbReference type="PROSITE" id="PS51175">
    <property type="entry name" value="CBM6"/>
    <property type="match status" value="1"/>
</dbReference>
<evidence type="ECO:0000256" key="1">
    <source>
        <dbReference type="SAM" id="SignalP"/>
    </source>
</evidence>
<dbReference type="InterPro" id="IPR011042">
    <property type="entry name" value="6-blade_b-propeller_TolB-like"/>
</dbReference>
<dbReference type="Pfam" id="PF07691">
    <property type="entry name" value="PA14"/>
    <property type="match status" value="1"/>
</dbReference>
<dbReference type="Gene3D" id="2.60.120.260">
    <property type="entry name" value="Galactose-binding domain-like"/>
    <property type="match status" value="1"/>
</dbReference>
<evidence type="ECO:0000313" key="6">
    <source>
        <dbReference type="Proteomes" id="UP000266183"/>
    </source>
</evidence>
<feature type="chain" id="PRO_5017276674" evidence="1">
    <location>
        <begin position="31"/>
        <end position="1028"/>
    </location>
</feature>
<dbReference type="Gene3D" id="2.120.10.30">
    <property type="entry name" value="TolB, C-terminal domain"/>
    <property type="match status" value="1"/>
</dbReference>
<gene>
    <name evidence="5" type="ORF">D4L85_33035</name>
</gene>
<dbReference type="InterPro" id="IPR005084">
    <property type="entry name" value="CBM6"/>
</dbReference>
<dbReference type="SUPFAM" id="SSF49785">
    <property type="entry name" value="Galactose-binding domain-like"/>
    <property type="match status" value="1"/>
</dbReference>
<dbReference type="PANTHER" id="PTHR19328">
    <property type="entry name" value="HEDGEHOG-INTERACTING PROTEIN"/>
    <property type="match status" value="1"/>
</dbReference>
<dbReference type="InterPro" id="IPR011658">
    <property type="entry name" value="PA14_dom"/>
</dbReference>
<dbReference type="InterPro" id="IPR026444">
    <property type="entry name" value="Secre_tail"/>
</dbReference>
<dbReference type="InterPro" id="IPR011041">
    <property type="entry name" value="Quinoprot_gluc/sorb_DH_b-prop"/>
</dbReference>
<dbReference type="Gene3D" id="2.60.120.380">
    <property type="match status" value="1"/>
</dbReference>
<dbReference type="Pfam" id="PF18962">
    <property type="entry name" value="Por_Secre_tail"/>
    <property type="match status" value="1"/>
</dbReference>
<proteinExistence type="predicted"/>
<dbReference type="CDD" id="cd04082">
    <property type="entry name" value="CBM35_pectate_lyase-like"/>
    <property type="match status" value="1"/>
</dbReference>
<dbReference type="SUPFAM" id="SSF50952">
    <property type="entry name" value="Soluble quinoprotein glucose dehydrogenase"/>
    <property type="match status" value="1"/>
</dbReference>
<dbReference type="SMART" id="SM00409">
    <property type="entry name" value="IG"/>
    <property type="match status" value="1"/>
</dbReference>
<dbReference type="Pfam" id="PF07995">
    <property type="entry name" value="GSDH"/>
    <property type="match status" value="1"/>
</dbReference>
<name>A0A385SVX6_9BACT</name>
<dbReference type="SMART" id="SM00758">
    <property type="entry name" value="PA14"/>
    <property type="match status" value="1"/>
</dbReference>
<dbReference type="Proteomes" id="UP000266183">
    <property type="component" value="Chromosome"/>
</dbReference>
<dbReference type="OrthoDB" id="9770043at2"/>
<dbReference type="PANTHER" id="PTHR19328:SF13">
    <property type="entry name" value="HIPL1 PROTEIN"/>
    <property type="match status" value="1"/>
</dbReference>
<evidence type="ECO:0000313" key="5">
    <source>
        <dbReference type="EMBL" id="AYB35114.1"/>
    </source>
</evidence>
<dbReference type="PROSITE" id="PS50835">
    <property type="entry name" value="IG_LIKE"/>
    <property type="match status" value="1"/>
</dbReference>
<dbReference type="InterPro" id="IPR008979">
    <property type="entry name" value="Galactose-bd-like_sf"/>
</dbReference>